<accession>A0ABS7T7K8</accession>
<dbReference type="NCBIfam" id="TIGR03504">
    <property type="entry name" value="FimV_Cterm"/>
    <property type="match status" value="1"/>
</dbReference>
<dbReference type="Gene3D" id="1.20.58.2200">
    <property type="match status" value="1"/>
</dbReference>
<keyword evidence="3" id="KW-1133">Transmembrane helix</keyword>
<dbReference type="InterPro" id="IPR036779">
    <property type="entry name" value="LysM_dom_sf"/>
</dbReference>
<feature type="compositionally biased region" description="Low complexity" evidence="2">
    <location>
        <begin position="503"/>
        <end position="512"/>
    </location>
</feature>
<feature type="region of interest" description="Disordered" evidence="2">
    <location>
        <begin position="292"/>
        <end position="352"/>
    </location>
</feature>
<dbReference type="Gene3D" id="3.10.350.10">
    <property type="entry name" value="LysM domain"/>
    <property type="match status" value="1"/>
</dbReference>
<dbReference type="InterPro" id="IPR057840">
    <property type="entry name" value="FimV_N"/>
</dbReference>
<feature type="compositionally biased region" description="Low complexity" evidence="2">
    <location>
        <begin position="333"/>
        <end position="346"/>
    </location>
</feature>
<evidence type="ECO:0000256" key="1">
    <source>
        <dbReference type="SAM" id="Coils"/>
    </source>
</evidence>
<evidence type="ECO:0000256" key="3">
    <source>
        <dbReference type="SAM" id="Phobius"/>
    </source>
</evidence>
<feature type="compositionally biased region" description="Low complexity" evidence="2">
    <location>
        <begin position="293"/>
        <end position="314"/>
    </location>
</feature>
<keyword evidence="3" id="KW-0472">Membrane</keyword>
<dbReference type="NCBIfam" id="TIGR03505">
    <property type="entry name" value="FimV_core"/>
    <property type="match status" value="1"/>
</dbReference>
<feature type="transmembrane region" description="Helical" evidence="3">
    <location>
        <begin position="420"/>
        <end position="441"/>
    </location>
</feature>
<dbReference type="InterPro" id="IPR038440">
    <property type="entry name" value="FimV_C_sf"/>
</dbReference>
<protein>
    <submittedName>
        <fullName evidence="6">Ferrous iron transporter B</fullName>
    </submittedName>
</protein>
<keyword evidence="7" id="KW-1185">Reference proteome</keyword>
<dbReference type="EMBL" id="JAINZW010000004">
    <property type="protein sequence ID" value="MBZ4039854.1"/>
    <property type="molecule type" value="Genomic_DNA"/>
</dbReference>
<feature type="region of interest" description="Disordered" evidence="2">
    <location>
        <begin position="474"/>
        <end position="512"/>
    </location>
</feature>
<keyword evidence="3" id="KW-0812">Transmembrane</keyword>
<feature type="signal peptide" evidence="4">
    <location>
        <begin position="1"/>
        <end position="17"/>
    </location>
</feature>
<dbReference type="Proteomes" id="UP001430954">
    <property type="component" value="Unassembled WGS sequence"/>
</dbReference>
<evidence type="ECO:0000256" key="2">
    <source>
        <dbReference type="SAM" id="MobiDB-lite"/>
    </source>
</evidence>
<comment type="caution">
    <text evidence="6">The sequence shown here is derived from an EMBL/GenBank/DDBJ whole genome shotgun (WGS) entry which is preliminary data.</text>
</comment>
<feature type="compositionally biased region" description="Low complexity" evidence="2">
    <location>
        <begin position="164"/>
        <end position="174"/>
    </location>
</feature>
<feature type="chain" id="PRO_5045718911" evidence="4">
    <location>
        <begin position="18"/>
        <end position="614"/>
    </location>
</feature>
<dbReference type="PROSITE" id="PS51782">
    <property type="entry name" value="LYSM"/>
    <property type="match status" value="1"/>
</dbReference>
<proteinExistence type="predicted"/>
<evidence type="ECO:0000259" key="5">
    <source>
        <dbReference type="PROSITE" id="PS51782"/>
    </source>
</evidence>
<evidence type="ECO:0000313" key="7">
    <source>
        <dbReference type="Proteomes" id="UP001430954"/>
    </source>
</evidence>
<evidence type="ECO:0000313" key="6">
    <source>
        <dbReference type="EMBL" id="MBZ4039854.1"/>
    </source>
</evidence>
<gene>
    <name evidence="6" type="ORF">K6753_09945</name>
</gene>
<feature type="compositionally biased region" description="Pro residues" evidence="2">
    <location>
        <begin position="180"/>
        <end position="194"/>
    </location>
</feature>
<feature type="region of interest" description="Disordered" evidence="2">
    <location>
        <begin position="131"/>
        <end position="213"/>
    </location>
</feature>
<feature type="domain" description="LysM" evidence="5">
    <location>
        <begin position="212"/>
        <end position="265"/>
    </location>
</feature>
<dbReference type="InterPro" id="IPR018392">
    <property type="entry name" value="LysM"/>
</dbReference>
<keyword evidence="4" id="KW-0732">Signal</keyword>
<name>A0ABS7T7K8_9GAMM</name>
<reference evidence="6 7" key="1">
    <citation type="submission" date="2021-09" db="EMBL/GenBank/DDBJ databases">
        <title>Lysobacter sp. 13A isolated from the river sediment.</title>
        <authorList>
            <person name="Liu H."/>
            <person name="Li S."/>
            <person name="Mao S."/>
        </authorList>
    </citation>
    <scope>NUCLEOTIDE SEQUENCE [LARGE SCALE GENOMIC DNA]</scope>
    <source>
        <strain evidence="6 7">13A</strain>
    </source>
</reference>
<feature type="compositionally biased region" description="Low complexity" evidence="2">
    <location>
        <begin position="195"/>
        <end position="208"/>
    </location>
</feature>
<feature type="region of interest" description="Disordered" evidence="2">
    <location>
        <begin position="530"/>
        <end position="568"/>
    </location>
</feature>
<feature type="compositionally biased region" description="Basic and acidic residues" evidence="2">
    <location>
        <begin position="596"/>
        <end position="614"/>
    </location>
</feature>
<dbReference type="Pfam" id="PF25800">
    <property type="entry name" value="FimV_N"/>
    <property type="match status" value="1"/>
</dbReference>
<keyword evidence="1" id="KW-0175">Coiled coil</keyword>
<sequence length="614" mass="63565">MRSALAVSLALASGAAAALGLGQIQLKSGLGEPLLAEIPIISNDPSELERLRASLASPATFARVGLQPPDAVMADLQFVSALDARGNPVIRVTSTQPITQPLLTFLVEVNWGQGRLVREYSTLIDAPRTAAAPMQPPIQAPQAAPSNTIVREPDPVPATQPAQEADPVASAPPEAESDPEPAPITVPPAQPAPRPVAAAPAAPAAPSPIEGGRYDVQAGDTLSAIAGRIEGVSVNQAMIALLRENPGAFIDGNIHLVKAGAVLQIPDASALAQVDSAEAAALVRSQTQQWREATAAVPQPAVADADPVDAGNAASPAASGRTADARLEIVPPGASDASTAGTQSGTSAGGEGDMLRQELQTTQETLAARDAELDEMKSRLAELEKLQQQQQQLLEMKDSELAAAQQRLAQSNDAQAPMSATPWLVGGGAVLLFALLGWWLGRRRAATPVFRAPPERTSSIADAFPSGAMVAPTVRAEPTPEPVPDVESPASEPARADRAQSTPAEAAPVVAERVDTPEVAPAAAPVVAEEQASLWDRRERDPVPSGRAPTWHDGSRAPATAPVDAASGHDRLELARAYVALGDHGSARQLLQEVAGHGDADARQQAEQMLRDLA</sequence>
<dbReference type="CDD" id="cd00118">
    <property type="entry name" value="LysM"/>
    <property type="match status" value="1"/>
</dbReference>
<evidence type="ECO:0000256" key="4">
    <source>
        <dbReference type="SAM" id="SignalP"/>
    </source>
</evidence>
<feature type="coiled-coil region" evidence="1">
    <location>
        <begin position="366"/>
        <end position="414"/>
    </location>
</feature>
<dbReference type="InterPro" id="IPR020012">
    <property type="entry name" value="LysM_FimV"/>
</dbReference>
<dbReference type="InterPro" id="IPR020011">
    <property type="entry name" value="FimV_C"/>
</dbReference>
<organism evidence="6 7">
    <name type="scientific">Novilysobacter selenitireducens</name>
    <dbReference type="NCBI Taxonomy" id="2872639"/>
    <lineage>
        <taxon>Bacteria</taxon>
        <taxon>Pseudomonadati</taxon>
        <taxon>Pseudomonadota</taxon>
        <taxon>Gammaproteobacteria</taxon>
        <taxon>Lysobacterales</taxon>
        <taxon>Lysobacteraceae</taxon>
        <taxon>Novilysobacter</taxon>
    </lineage>
</organism>
<feature type="region of interest" description="Disordered" evidence="2">
    <location>
        <begin position="593"/>
        <end position="614"/>
    </location>
</feature>